<gene>
    <name evidence="1" type="ORF">SPHA_14398</name>
</gene>
<comment type="caution">
    <text evidence="1">The sequence shown here is derived from an EMBL/GenBank/DDBJ whole genome shotgun (WGS) entry which is preliminary data.</text>
</comment>
<proteinExistence type="predicted"/>
<accession>A0A812BBM8</accession>
<evidence type="ECO:0000313" key="1">
    <source>
        <dbReference type="EMBL" id="CAE1176943.1"/>
    </source>
</evidence>
<dbReference type="Proteomes" id="UP000597762">
    <property type="component" value="Unassembled WGS sequence"/>
</dbReference>
<evidence type="ECO:0000313" key="2">
    <source>
        <dbReference type="Proteomes" id="UP000597762"/>
    </source>
</evidence>
<protein>
    <submittedName>
        <fullName evidence="1">Uncharacterized protein</fullName>
    </submittedName>
</protein>
<reference evidence="1" key="1">
    <citation type="submission" date="2021-01" db="EMBL/GenBank/DDBJ databases">
        <authorList>
            <person name="Li R."/>
            <person name="Bekaert M."/>
        </authorList>
    </citation>
    <scope>NUCLEOTIDE SEQUENCE</scope>
    <source>
        <strain evidence="1">Farmed</strain>
    </source>
</reference>
<organism evidence="1 2">
    <name type="scientific">Acanthosepion pharaonis</name>
    <name type="common">Pharaoh cuttlefish</name>
    <name type="synonym">Sepia pharaonis</name>
    <dbReference type="NCBI Taxonomy" id="158019"/>
    <lineage>
        <taxon>Eukaryota</taxon>
        <taxon>Metazoa</taxon>
        <taxon>Spiralia</taxon>
        <taxon>Lophotrochozoa</taxon>
        <taxon>Mollusca</taxon>
        <taxon>Cephalopoda</taxon>
        <taxon>Coleoidea</taxon>
        <taxon>Decapodiformes</taxon>
        <taxon>Sepiida</taxon>
        <taxon>Sepiina</taxon>
        <taxon>Sepiidae</taxon>
        <taxon>Acanthosepion</taxon>
    </lineage>
</organism>
<dbReference type="EMBL" id="CAHIKZ030000491">
    <property type="protein sequence ID" value="CAE1176943.1"/>
    <property type="molecule type" value="Genomic_DNA"/>
</dbReference>
<name>A0A812BBM8_ACAPH</name>
<keyword evidence="2" id="KW-1185">Reference proteome</keyword>
<dbReference type="AlphaFoldDB" id="A0A812BBM8"/>
<sequence length="239" mass="26743">MNTGVAIGKYTSVYVFGSRFLSAQTKHPTYLHTIDHFLEAFVLAQSPPHKPTPKSSQCPLLQPSMVSLDPGHAINIHQSDPFYFLLPHIFPPLPLAQPTFPISFLRFSSSFKPHTHPFNILCCACIFLFSSLPPLILSPPFFPLPVPFPLNPQFVSLHLISLHLLLHAGHTPFPCLRLPSSLLSPCPHRNQAATSISLYLPNHPFSSSLENLRYPSLLRFSSCILDRYKESTILDIVSK</sequence>